<dbReference type="Proteomes" id="UP000184533">
    <property type="component" value="Unassembled WGS sequence"/>
</dbReference>
<dbReference type="STRING" id="1121477.SAMN02745223_00371"/>
<dbReference type="Proteomes" id="UP000033608">
    <property type="component" value="Unassembled WGS sequence"/>
</dbReference>
<dbReference type="OrthoDB" id="7951040at2"/>
<dbReference type="EMBL" id="FQVC01000001">
    <property type="protein sequence ID" value="SHE43598.1"/>
    <property type="molecule type" value="Genomic_DNA"/>
</dbReference>
<protein>
    <submittedName>
        <fullName evidence="1">Uncharacterized protein</fullName>
    </submittedName>
</protein>
<keyword evidence="3" id="KW-1185">Reference proteome</keyword>
<name>A0A0F5LTR1_9HYPH</name>
<reference evidence="2 4" key="2">
    <citation type="submission" date="2016-11" db="EMBL/GenBank/DDBJ databases">
        <authorList>
            <person name="Jaros S."/>
            <person name="Januszkiewicz K."/>
            <person name="Wedrychowicz H."/>
        </authorList>
    </citation>
    <scope>NUCLEOTIDE SEQUENCE [LARGE SCALE GENOMIC DNA]</scope>
    <source>
        <strain evidence="2 4">DSM 17137</strain>
    </source>
</reference>
<organism evidence="1 3">
    <name type="scientific">Devosia limi DSM 17137</name>
    <dbReference type="NCBI Taxonomy" id="1121477"/>
    <lineage>
        <taxon>Bacteria</taxon>
        <taxon>Pseudomonadati</taxon>
        <taxon>Pseudomonadota</taxon>
        <taxon>Alphaproteobacteria</taxon>
        <taxon>Hyphomicrobiales</taxon>
        <taxon>Devosiaceae</taxon>
        <taxon>Devosia</taxon>
    </lineage>
</organism>
<dbReference type="RefSeq" id="WP_046134465.1">
    <property type="nucleotide sequence ID" value="NZ_FQVC01000001.1"/>
</dbReference>
<sequence length="164" mass="18091">MSGSQSDDPGNPKYWRQLFGEAAEPFTADLREPTSIETLRQLHQHVLENYDFACAATGVKFLPGVQPWALRDDVLVVPIKSPMAGGPLHVSNYLCLSRAAADAFSLGHLAVGPHLELIVDLSRIDPELVERLNADGRLREPQEKARPDPESLSFHRAEIFLASP</sequence>
<dbReference type="PATRIC" id="fig|1121477.3.peg.2352"/>
<evidence type="ECO:0000313" key="1">
    <source>
        <dbReference type="EMBL" id="KKB85676.1"/>
    </source>
</evidence>
<dbReference type="AlphaFoldDB" id="A0A0F5LTR1"/>
<proteinExistence type="predicted"/>
<reference evidence="1 3" key="1">
    <citation type="submission" date="2015-03" db="EMBL/GenBank/DDBJ databases">
        <authorList>
            <person name="Hassan Y.I."/>
            <person name="Lepp D."/>
            <person name="Zhou T."/>
        </authorList>
    </citation>
    <scope>NUCLEOTIDE SEQUENCE [LARGE SCALE GENOMIC DNA]</scope>
    <source>
        <strain evidence="1 3">DSM 17137</strain>
    </source>
</reference>
<evidence type="ECO:0000313" key="4">
    <source>
        <dbReference type="Proteomes" id="UP000184533"/>
    </source>
</evidence>
<evidence type="ECO:0000313" key="3">
    <source>
        <dbReference type="Proteomes" id="UP000033608"/>
    </source>
</evidence>
<gene>
    <name evidence="2" type="ORF">SAMN02745223_00371</name>
    <name evidence="1" type="ORF">VW29_06310</name>
</gene>
<accession>A0A0F5LTR1</accession>
<evidence type="ECO:0000313" key="2">
    <source>
        <dbReference type="EMBL" id="SHE43598.1"/>
    </source>
</evidence>
<dbReference type="EMBL" id="LAJF01000053">
    <property type="protein sequence ID" value="KKB85676.1"/>
    <property type="molecule type" value="Genomic_DNA"/>
</dbReference>